<evidence type="ECO:0000256" key="1">
    <source>
        <dbReference type="ARBA" id="ARBA00010954"/>
    </source>
</evidence>
<keyword evidence="3" id="KW-1133">Transmembrane helix</keyword>
<feature type="compositionally biased region" description="Low complexity" evidence="2">
    <location>
        <begin position="876"/>
        <end position="922"/>
    </location>
</feature>
<dbReference type="Proteomes" id="UP000694843">
    <property type="component" value="Unplaced"/>
</dbReference>
<dbReference type="KEGG" id="hazt:108670340"/>
<dbReference type="PANTHER" id="PTHR12832">
    <property type="entry name" value="TESTIS-SPECIFIC PROTEIN PBS13 T-COMPLEX 11"/>
    <property type="match status" value="1"/>
</dbReference>
<evidence type="ECO:0000256" key="2">
    <source>
        <dbReference type="SAM" id="MobiDB-lite"/>
    </source>
</evidence>
<reference evidence="5" key="1">
    <citation type="submission" date="2025-08" db="UniProtKB">
        <authorList>
            <consortium name="RefSeq"/>
        </authorList>
    </citation>
    <scope>IDENTIFICATION</scope>
    <source>
        <tissue evidence="5">Whole organism</tissue>
    </source>
</reference>
<dbReference type="PANTHER" id="PTHR12832:SF11">
    <property type="entry name" value="LD23868P"/>
    <property type="match status" value="1"/>
</dbReference>
<feature type="region of interest" description="Disordered" evidence="2">
    <location>
        <begin position="586"/>
        <end position="612"/>
    </location>
</feature>
<feature type="compositionally biased region" description="Basic and acidic residues" evidence="2">
    <location>
        <begin position="982"/>
        <end position="1009"/>
    </location>
</feature>
<feature type="compositionally biased region" description="Pro residues" evidence="2">
    <location>
        <begin position="752"/>
        <end position="767"/>
    </location>
</feature>
<organism evidence="4 5">
    <name type="scientific">Hyalella azteca</name>
    <name type="common">Amphipod</name>
    <dbReference type="NCBI Taxonomy" id="294128"/>
    <lineage>
        <taxon>Eukaryota</taxon>
        <taxon>Metazoa</taxon>
        <taxon>Ecdysozoa</taxon>
        <taxon>Arthropoda</taxon>
        <taxon>Crustacea</taxon>
        <taxon>Multicrustacea</taxon>
        <taxon>Malacostraca</taxon>
        <taxon>Eumalacostraca</taxon>
        <taxon>Peracarida</taxon>
        <taxon>Amphipoda</taxon>
        <taxon>Senticaudata</taxon>
        <taxon>Talitrida</taxon>
        <taxon>Talitroidea</taxon>
        <taxon>Hyalellidae</taxon>
        <taxon>Hyalella</taxon>
    </lineage>
</organism>
<feature type="compositionally biased region" description="Basic and acidic residues" evidence="2">
    <location>
        <begin position="1056"/>
        <end position="1072"/>
    </location>
</feature>
<feature type="region of interest" description="Disordered" evidence="2">
    <location>
        <begin position="742"/>
        <end position="773"/>
    </location>
</feature>
<dbReference type="AlphaFoldDB" id="A0A8B7NI35"/>
<dbReference type="GO" id="GO:0007165">
    <property type="term" value="P:signal transduction"/>
    <property type="evidence" value="ECO:0007669"/>
    <property type="project" value="TreeGrafter"/>
</dbReference>
<evidence type="ECO:0000313" key="5">
    <source>
        <dbReference type="RefSeq" id="XP_018013293.1"/>
    </source>
</evidence>
<dbReference type="InterPro" id="IPR008862">
    <property type="entry name" value="Tcp11"/>
</dbReference>
<feature type="compositionally biased region" description="Basic and acidic residues" evidence="2">
    <location>
        <begin position="19"/>
        <end position="30"/>
    </location>
</feature>
<keyword evidence="4" id="KW-1185">Reference proteome</keyword>
<feature type="region of interest" description="Disordered" evidence="2">
    <location>
        <begin position="1"/>
        <end position="117"/>
    </location>
</feature>
<evidence type="ECO:0000256" key="3">
    <source>
        <dbReference type="SAM" id="Phobius"/>
    </source>
</evidence>
<feature type="transmembrane region" description="Helical" evidence="3">
    <location>
        <begin position="417"/>
        <end position="438"/>
    </location>
</feature>
<feature type="transmembrane region" description="Helical" evidence="3">
    <location>
        <begin position="512"/>
        <end position="534"/>
    </location>
</feature>
<feature type="region of interest" description="Disordered" evidence="2">
    <location>
        <begin position="864"/>
        <end position="1072"/>
    </location>
</feature>
<name>A0A8B7NI35_HYAAZ</name>
<keyword evidence="3" id="KW-0472">Membrane</keyword>
<evidence type="ECO:0000313" key="4">
    <source>
        <dbReference type="Proteomes" id="UP000694843"/>
    </source>
</evidence>
<feature type="compositionally biased region" description="Basic and acidic residues" evidence="2">
    <location>
        <begin position="945"/>
        <end position="962"/>
    </location>
</feature>
<protein>
    <submittedName>
        <fullName evidence="5">Uncharacterized protein LOC108670340</fullName>
    </submittedName>
</protein>
<comment type="similarity">
    <text evidence="1">Belongs to the TCP11 family.</text>
</comment>
<sequence length="1072" mass="118733">MGSTDKSAKLTTDAEDEDTKNFKTSKHEEDVPQTEPVKPKTSSCSTIPGSAAGSNPGRLRHDSNSSCDSARSPSSDRMKRRRTTSLSSSPLSSFFFPPPSQGISNSPSSPSFSTLLSSSPSSTFVSSSSSGGSGSPPLMSLDEVMSAVNGVTNMALAHEIALDHNFKLEKFEPPQASLEKQVRDMVHQAFWDNLKEQLSHTPPVYTQAFVLLQEVRDQLLELTLPHQLRLRQQISDKLDLELIQQQARHHVLDFCECVVLRVLRVVLRVLRVVLRVLRVVLVLDFCEVVLRVLRVVLVVLRVVLRVLRAVLVVLRVVLMVLRVVLRVLRAVLVVLRVVLVVLRVVLRVLRAVLVVLRVVLMVLRVVLRVLRAVLVVLRVVLVVLRVVLRAVLVVLIVLRVVLRVLMVLRVVPMVLRLVLRVVLRLVLVLDSCEVLRVLRVVLMVLRVVHRVLRVVLMVLSVVLMVLIVIRVVLRVLMVLRVVLRVLMVLRVVLRVLLVLRVVLMVLRVVLMVLRVVLMVLRVVLMVLRAVFMVLRYTIQMIRPTIVKHIVEYERKKFKEFLATQQDGLELTRAWVLKHVDNLLRQNKESGDTRQPSQAPPLPKNEASDTRQLSQAPPLLEDPLALRAFCNNALNNAYMELLQWPQDELLPETVCVDRERVLELRDRLHQVCLLSAVLLVTLNTATHAHPPLAASHDALRAELKRDLCPILDPAYTQQETLEALPNLTEQVLVTLERFMSRRGGAAPAEVTSPNPPGAPTLSPSPPGAPTLSPSMRASVRCQLGELRAPGHRVTTLLTERCLAFLSLVLSNTSGARNTALPAPFCVLQEEVARICGGFLRFTQHNRAVFGEFYFDMAEQRLKQAFSPRHMSSPSAVSTDPSTNLTSLSTNPTAPSTNPTSPSTNPTAPSTNPTAPSTNPTTPSIDPTALSPDKSVKYAEISPENADESKLKPETSTEKPEKLADVSSNSAEFETKVKNPIQDSGKKSRSEIEDVNVEKIEGGRADKKGEESVTFDGSAGKDTGEDKGSGITEQSSCVSKDNKDKNEENEPAAGSGTGKHDSEARKRWDSLDLD</sequence>
<feature type="transmembrane region" description="Helical" evidence="3">
    <location>
        <begin position="485"/>
        <end position="506"/>
    </location>
</feature>
<feature type="compositionally biased region" description="Low complexity" evidence="2">
    <location>
        <begin position="64"/>
        <end position="75"/>
    </location>
</feature>
<gene>
    <name evidence="5" type="primary">LOC108670340</name>
</gene>
<feature type="transmembrane region" description="Helical" evidence="3">
    <location>
        <begin position="450"/>
        <end position="473"/>
    </location>
</feature>
<proteinExistence type="inferred from homology"/>
<dbReference type="RefSeq" id="XP_018013293.1">
    <property type="nucleotide sequence ID" value="XM_018157804.1"/>
</dbReference>
<dbReference type="GeneID" id="108670340"/>
<feature type="transmembrane region" description="Helical" evidence="3">
    <location>
        <begin position="272"/>
        <end position="290"/>
    </location>
</feature>
<feature type="compositionally biased region" description="Low complexity" evidence="2">
    <location>
        <begin position="85"/>
        <end position="117"/>
    </location>
</feature>
<accession>A0A8B7NI35</accession>
<dbReference type="Pfam" id="PF05794">
    <property type="entry name" value="Tcp11"/>
    <property type="match status" value="2"/>
</dbReference>
<keyword evidence="3" id="KW-0812">Transmembrane</keyword>
<dbReference type="OrthoDB" id="276323at2759"/>